<reference evidence="1 2" key="1">
    <citation type="submission" date="2017-03" db="EMBL/GenBank/DDBJ databases">
        <title>Whole genome sequences of fourteen strains of Bradyrhizobium canariense and one strain of Bradyrhizobium japonicum isolated from Lupinus (Papilionoideae: Genisteae) species in Algeria.</title>
        <authorList>
            <person name="Crovadore J."/>
            <person name="Chekireb D."/>
            <person name="Brachmann A."/>
            <person name="Chablais R."/>
            <person name="Cochard B."/>
            <person name="Lefort F."/>
        </authorList>
    </citation>
    <scope>NUCLEOTIDE SEQUENCE [LARGE SCALE GENOMIC DNA]</scope>
    <source>
        <strain evidence="1 2">UBMAN05</strain>
    </source>
</reference>
<name>A0ABX3X074_9BRAD</name>
<dbReference type="Proteomes" id="UP000193884">
    <property type="component" value="Unassembled WGS sequence"/>
</dbReference>
<gene>
    <name evidence="1" type="ORF">BST63_20610</name>
</gene>
<evidence type="ECO:0000313" key="1">
    <source>
        <dbReference type="EMBL" id="OSJ26674.1"/>
    </source>
</evidence>
<evidence type="ECO:0000313" key="2">
    <source>
        <dbReference type="Proteomes" id="UP000193884"/>
    </source>
</evidence>
<protein>
    <submittedName>
        <fullName evidence="1">Uncharacterized protein</fullName>
    </submittedName>
</protein>
<dbReference type="EMBL" id="NAFK01000166">
    <property type="protein sequence ID" value="OSJ26674.1"/>
    <property type="molecule type" value="Genomic_DNA"/>
</dbReference>
<comment type="caution">
    <text evidence="1">The sequence shown here is derived from an EMBL/GenBank/DDBJ whole genome shotgun (WGS) entry which is preliminary data.</text>
</comment>
<sequence length="77" mass="8637">MCWGGHLCEALAQSFTPNDLATSLLSSQSWKIFEIWSKKLSEAPAVCLRYAWHILRHAAFDVVNGALYLFASVATRH</sequence>
<accession>A0ABX3X074</accession>
<proteinExistence type="predicted"/>
<keyword evidence="2" id="KW-1185">Reference proteome</keyword>
<organism evidence="1 2">
    <name type="scientific">Bradyrhizobium canariense</name>
    <dbReference type="NCBI Taxonomy" id="255045"/>
    <lineage>
        <taxon>Bacteria</taxon>
        <taxon>Pseudomonadati</taxon>
        <taxon>Pseudomonadota</taxon>
        <taxon>Alphaproteobacteria</taxon>
        <taxon>Hyphomicrobiales</taxon>
        <taxon>Nitrobacteraceae</taxon>
        <taxon>Bradyrhizobium</taxon>
    </lineage>
</organism>